<dbReference type="RefSeq" id="WP_002944928.1">
    <property type="nucleotide sequence ID" value="NZ_CP012543.1"/>
</dbReference>
<proteinExistence type="predicted"/>
<evidence type="ECO:0000313" key="1">
    <source>
        <dbReference type="EMBL" id="QCD47557.1"/>
    </source>
</evidence>
<evidence type="ECO:0000313" key="2">
    <source>
        <dbReference type="Proteomes" id="UP000502377"/>
    </source>
</evidence>
<gene>
    <name evidence="1" type="primary">mapA</name>
    <name evidence="1" type="ORF">CRECT_1945</name>
</gene>
<accession>A0A6G5QPN1</accession>
<protein>
    <submittedName>
        <fullName evidence="1">Outer membrane liproprotein</fullName>
    </submittedName>
</protein>
<dbReference type="AlphaFoldDB" id="A0A6G5QPN1"/>
<reference evidence="1 2" key="1">
    <citation type="submission" date="2016-07" db="EMBL/GenBank/DDBJ databases">
        <title>Comparative genomics of the Campylobacter concisus group.</title>
        <authorList>
            <person name="Miller W.G."/>
            <person name="Yee E."/>
            <person name="Chapman M.H."/>
            <person name="Huynh S."/>
            <person name="Bono J.L."/>
            <person name="On S.L.W."/>
            <person name="StLeger J."/>
            <person name="Foster G."/>
            <person name="Parker C.T."/>
        </authorList>
    </citation>
    <scope>NUCLEOTIDE SEQUENCE [LARGE SCALE GENOMIC DNA]</scope>
    <source>
        <strain evidence="1 2">ATCC 33238</strain>
    </source>
</reference>
<dbReference type="PROSITE" id="PS51257">
    <property type="entry name" value="PROKAR_LIPOPROTEIN"/>
    <property type="match status" value="1"/>
</dbReference>
<dbReference type="EMBL" id="CP012543">
    <property type="protein sequence ID" value="QCD47557.1"/>
    <property type="molecule type" value="Genomic_DNA"/>
</dbReference>
<organism evidence="1 2">
    <name type="scientific">Campylobacter rectus</name>
    <name type="common">Wolinella recta</name>
    <dbReference type="NCBI Taxonomy" id="203"/>
    <lineage>
        <taxon>Bacteria</taxon>
        <taxon>Pseudomonadati</taxon>
        <taxon>Campylobacterota</taxon>
        <taxon>Epsilonproteobacteria</taxon>
        <taxon>Campylobacterales</taxon>
        <taxon>Campylobacteraceae</taxon>
        <taxon>Campylobacter</taxon>
    </lineage>
</organism>
<sequence length="229" mass="25184">MKKIAYLFAAFILAGCGGSTQMVQNARIGDDANAKGYQEVMRIKADCSSCASGGQSLTINGASYTSDVAIKCCIAQSRIDTNAAIKKVYIHRILDERSPESGIKFVSKKGAKMLYSKERLEGLFYLFLQDELLNRGIMVVDGQVSPYTYRVDFAFTDYAATYSASSQYLSAAMKGKLGVKNINKTRVLNIGTRQDVRKLKASGIQDFDLYIYLLVKQAANKAAEEISKL</sequence>
<name>A0A6G5QPN1_CAMRE</name>
<dbReference type="KEGG" id="crx:CRECT_1945"/>
<dbReference type="Proteomes" id="UP000502377">
    <property type="component" value="Chromosome"/>
</dbReference>